<feature type="transmembrane region" description="Helical" evidence="1">
    <location>
        <begin position="218"/>
        <end position="236"/>
    </location>
</feature>
<evidence type="ECO:0000313" key="2">
    <source>
        <dbReference type="EMBL" id="OEH86509.1"/>
    </source>
</evidence>
<sequence>MDKQQQLRGMIEGAILSAVWVILLFLTLYTPLALVGVVILPLPFTILTYRKGLYTAGITAIVAIVLALVFNLLVIGFILILNSIIVGIVTGYFIRERKQPGVIFLAISLSILASNLLSLALLSAVTNYNLITDLSNTLKESMALSESIFAGLGVSAVLTEANIDEMVHMVRILLPSILIAISVITAYAYYHIVSYVLKKLQVRIAKLPPIQDFQLPKKVLYSYFFATIGIIFFMLTGSTDHFMYSLLINIVQILSLALAVQGIGLLLYYMNRKGWPKILRIPILILCLHPILLQIMTWVGMFDILFNWRKLPK</sequence>
<accession>A0A1E5L942</accession>
<proteinExistence type="predicted"/>
<reference evidence="2 3" key="1">
    <citation type="submission" date="2016-09" db="EMBL/GenBank/DDBJ databases">
        <title>Desulfuribacillus arsenicus sp. nov., an obligately anaerobic, dissimilatory arsenic- and antimonate-reducing bacterium isolated from anoxic sediments.</title>
        <authorList>
            <person name="Abin C.A."/>
            <person name="Hollibaugh J.T."/>
        </authorList>
    </citation>
    <scope>NUCLEOTIDE SEQUENCE [LARGE SCALE GENOMIC DNA]</scope>
    <source>
        <strain evidence="2 3">MLFW-2</strain>
    </source>
</reference>
<dbReference type="OrthoDB" id="2987886at2"/>
<feature type="transmembrane region" description="Helical" evidence="1">
    <location>
        <begin position="242"/>
        <end position="269"/>
    </location>
</feature>
<name>A0A1E5L942_9FIRM</name>
<organism evidence="2 3">
    <name type="scientific">Desulfuribacillus stibiiarsenatis</name>
    <dbReference type="NCBI Taxonomy" id="1390249"/>
    <lineage>
        <taxon>Bacteria</taxon>
        <taxon>Bacillati</taxon>
        <taxon>Bacillota</taxon>
        <taxon>Desulfuribacillia</taxon>
        <taxon>Desulfuribacillales</taxon>
        <taxon>Desulfuribacillaceae</taxon>
        <taxon>Desulfuribacillus</taxon>
    </lineage>
</organism>
<dbReference type="InterPro" id="IPR018710">
    <property type="entry name" value="DUF2232"/>
</dbReference>
<feature type="transmembrane region" description="Helical" evidence="1">
    <location>
        <begin position="15"/>
        <end position="40"/>
    </location>
</feature>
<evidence type="ECO:0000256" key="1">
    <source>
        <dbReference type="SAM" id="Phobius"/>
    </source>
</evidence>
<evidence type="ECO:0000313" key="3">
    <source>
        <dbReference type="Proteomes" id="UP000095255"/>
    </source>
</evidence>
<evidence type="ECO:0008006" key="4">
    <source>
        <dbReference type="Google" id="ProtNLM"/>
    </source>
</evidence>
<feature type="transmembrane region" description="Helical" evidence="1">
    <location>
        <begin position="101"/>
        <end position="125"/>
    </location>
</feature>
<feature type="transmembrane region" description="Helical" evidence="1">
    <location>
        <begin position="281"/>
        <end position="306"/>
    </location>
</feature>
<keyword evidence="3" id="KW-1185">Reference proteome</keyword>
<comment type="caution">
    <text evidence="2">The sequence shown here is derived from an EMBL/GenBank/DDBJ whole genome shotgun (WGS) entry which is preliminary data.</text>
</comment>
<protein>
    <recommendedName>
        <fullName evidence="4">DUF2232 domain-containing protein</fullName>
    </recommendedName>
</protein>
<gene>
    <name evidence="2" type="ORF">BHU72_12910</name>
</gene>
<keyword evidence="1" id="KW-1133">Transmembrane helix</keyword>
<dbReference type="EMBL" id="MJAT01000003">
    <property type="protein sequence ID" value="OEH86509.1"/>
    <property type="molecule type" value="Genomic_DNA"/>
</dbReference>
<feature type="transmembrane region" description="Helical" evidence="1">
    <location>
        <begin position="52"/>
        <end position="70"/>
    </location>
</feature>
<dbReference type="Proteomes" id="UP000095255">
    <property type="component" value="Unassembled WGS sequence"/>
</dbReference>
<keyword evidence="1" id="KW-0812">Transmembrane</keyword>
<dbReference type="RefSeq" id="WP_069701104.1">
    <property type="nucleotide sequence ID" value="NZ_MJAT01000003.1"/>
</dbReference>
<dbReference type="AlphaFoldDB" id="A0A1E5L942"/>
<dbReference type="PANTHER" id="PTHR41324">
    <property type="entry name" value="MEMBRANE PROTEIN-RELATED"/>
    <property type="match status" value="1"/>
</dbReference>
<dbReference type="Pfam" id="PF09991">
    <property type="entry name" value="DUF2232"/>
    <property type="match status" value="1"/>
</dbReference>
<keyword evidence="1" id="KW-0472">Membrane</keyword>
<dbReference type="PANTHER" id="PTHR41324:SF1">
    <property type="entry name" value="DUF2232 DOMAIN-CONTAINING PROTEIN"/>
    <property type="match status" value="1"/>
</dbReference>
<feature type="transmembrane region" description="Helical" evidence="1">
    <location>
        <begin position="172"/>
        <end position="197"/>
    </location>
</feature>
<dbReference type="STRING" id="1390249.BHU72_12910"/>